<dbReference type="PROSITE" id="PS51234">
    <property type="entry name" value="TSP3"/>
    <property type="match status" value="1"/>
</dbReference>
<dbReference type="Gene3D" id="2.130.10.10">
    <property type="entry name" value="YVTN repeat-like/Quinoprotein amine dehydrogenase"/>
    <property type="match status" value="1"/>
</dbReference>
<evidence type="ECO:0000313" key="5">
    <source>
        <dbReference type="Proteomes" id="UP001594351"/>
    </source>
</evidence>
<feature type="region of interest" description="Disordered" evidence="2">
    <location>
        <begin position="828"/>
        <end position="922"/>
    </location>
</feature>
<dbReference type="SUPFAM" id="SSF50998">
    <property type="entry name" value="Quinoprotein alcohol dehydrogenase-like"/>
    <property type="match status" value="3"/>
</dbReference>
<reference evidence="4 5" key="1">
    <citation type="submission" date="2024-09" db="EMBL/GenBank/DDBJ databases">
        <title>Laminarin stimulates single cell rates of sulfate reduction while oxygen inhibits transcriptomic activity in coastal marine sediment.</title>
        <authorList>
            <person name="Lindsay M."/>
            <person name="Orcutt B."/>
            <person name="Emerson D."/>
            <person name="Stepanauskas R."/>
            <person name="D'Angelo T."/>
        </authorList>
    </citation>
    <scope>NUCLEOTIDE SEQUENCE [LARGE SCALE GENOMIC DNA]</scope>
    <source>
        <strain evidence="4">SAG AM-311-K15</strain>
    </source>
</reference>
<dbReference type="Proteomes" id="UP001594351">
    <property type="component" value="Unassembled WGS sequence"/>
</dbReference>
<dbReference type="InterPro" id="IPR028974">
    <property type="entry name" value="TSP_type-3_rpt"/>
</dbReference>
<dbReference type="InterPro" id="IPR003367">
    <property type="entry name" value="Thrombospondin_3-like_rpt"/>
</dbReference>
<dbReference type="EMBL" id="JBHPBY010000450">
    <property type="protein sequence ID" value="MFC1853225.1"/>
    <property type="molecule type" value="Genomic_DNA"/>
</dbReference>
<dbReference type="InterPro" id="IPR002372">
    <property type="entry name" value="PQQ_rpt_dom"/>
</dbReference>
<name>A0ABV6Z446_UNCC1</name>
<accession>A0ABV6Z446</accession>
<gene>
    <name evidence="4" type="ORF">ACFL27_23755</name>
</gene>
<organism evidence="4 5">
    <name type="scientific">candidate division CSSED10-310 bacterium</name>
    <dbReference type="NCBI Taxonomy" id="2855610"/>
    <lineage>
        <taxon>Bacteria</taxon>
        <taxon>Bacteria division CSSED10-310</taxon>
    </lineage>
</organism>
<dbReference type="InterPro" id="IPR018391">
    <property type="entry name" value="PQQ_b-propeller_rpt"/>
</dbReference>
<dbReference type="SMART" id="SM00564">
    <property type="entry name" value="PQQ"/>
    <property type="match status" value="7"/>
</dbReference>
<dbReference type="Gene3D" id="4.10.1080.10">
    <property type="entry name" value="TSP type-3 repeat"/>
    <property type="match status" value="3"/>
</dbReference>
<evidence type="ECO:0000313" key="4">
    <source>
        <dbReference type="EMBL" id="MFC1853225.1"/>
    </source>
</evidence>
<dbReference type="SUPFAM" id="SSF103647">
    <property type="entry name" value="TSP type-3 repeat"/>
    <property type="match status" value="3"/>
</dbReference>
<dbReference type="InterPro" id="IPR017897">
    <property type="entry name" value="Thrombospondin_3_rpt"/>
</dbReference>
<dbReference type="InterPro" id="IPR015943">
    <property type="entry name" value="WD40/YVTN_repeat-like_dom_sf"/>
</dbReference>
<evidence type="ECO:0000256" key="2">
    <source>
        <dbReference type="SAM" id="MobiDB-lite"/>
    </source>
</evidence>
<feature type="compositionally biased region" description="Acidic residues" evidence="2">
    <location>
        <begin position="843"/>
        <end position="866"/>
    </location>
</feature>
<evidence type="ECO:0000256" key="1">
    <source>
        <dbReference type="ARBA" id="ARBA00022729"/>
    </source>
</evidence>
<protein>
    <submittedName>
        <fullName evidence="4">Thrombospondin type 3 repeat-containing protein</fullName>
    </submittedName>
</protein>
<feature type="domain" description="Pyrrolo-quinoline quinone repeat" evidence="3">
    <location>
        <begin position="18"/>
        <end position="150"/>
    </location>
</feature>
<dbReference type="InterPro" id="IPR011047">
    <property type="entry name" value="Quinoprotein_ADH-like_sf"/>
</dbReference>
<comment type="caution">
    <text evidence="4">The sequence shown here is derived from an EMBL/GenBank/DDBJ whole genome shotgun (WGS) entry which is preliminary data.</text>
</comment>
<dbReference type="Gene3D" id="2.40.10.480">
    <property type="match status" value="1"/>
</dbReference>
<evidence type="ECO:0000259" key="3">
    <source>
        <dbReference type="Pfam" id="PF13360"/>
    </source>
</evidence>
<sequence>MGQYNIQRNGFSPSTAPATENLLWSFHALDEITVQPTIVNSKVYIGSEDKHMYCLDAVTGDVIWQYETTNGGGAKVQTTATVVEGKVYFSVYAPDYGTYCLDAETGTLIWRASIGTYASPIVVDGKLYTLHYSRIFCLDAQTGTYLWQNNSLSGLSYNFSMNNGKLYVLQSSGGLFLHCIDAATGTILWSVTLDDSGGANYPVIVDGKIYLSFNGQVACLNESDGSEIWNFGPTGGYLTPPVVAYGKVYFKDQLGLYCLDAATGTSLWDPPKFVYVSPGLIVADNKVYLGTQVTGDHSLKCFAADTGDLLFSSSLNHYGFAPAVADGKVYIASFDGTLYCYGASDTDGDGVSDDVDNCINTPNPGQEDFDGDGIGDVCDSEYLINPGDYTGDYYLIRPWTEVTGPFQGTQMFDLDPHVWVVAFGIKAHQASFTVESDGTVSIPPQNMDTFSVEGEQSNIIRFNNIRVKILRGNYGKTFDPTDGFYKDNIGYGFWELYGILDDQSADAEVVVVPGVLWFIGLGNYSCQAYFKFSVDPAGVIEMDAPNQNSATGTIVNGLPTLEFNTVDIKVSYPGGFSGRWHIFNKLIPWQVDDGDEIDNYITLIPDVSGFYSGCIDSWLPATCPFHLDEVGTVIPMETPWGHPIDGGYRTLSFNTLPVTIDAGDYCGSWQILRNIYPKTVGNDVLYLAVGARYQAQIGYAGYFDFELTDEGLVQNIKPLYDKEGVPAIGGMQTLAFNTVQISIDAGDFPNDWGLRDVRYCPSPDYTLVPGLTYALYTSPPYVHHYFTVDTVDDECVVDPSTITVEVDGSNYDFTVSCGLPDIDGDGVTDDVDNCPTTPNGDQLDQDNDDIGDVCDDDLDGDGESNDSDNCRDIFNPDQSDFDNDNIGDACDEDDDGDSVPDGEDNCEHIPNTDQADNDADGMGDVCDDNDDFDSIIDELDNCPFITNEDQADLDGDGIGDACDDDTDGDGVFNEDDLCPESPANQIVNADGCTGAQFISLTCSPEDFVQHGQYVKCVTHAANEAMEQGLINPKEKSRFIKEAAKTK</sequence>
<dbReference type="Pfam" id="PF13360">
    <property type="entry name" value="PQQ_2"/>
    <property type="match status" value="2"/>
</dbReference>
<keyword evidence="1" id="KW-0732">Signal</keyword>
<feature type="compositionally biased region" description="Acidic residues" evidence="2">
    <location>
        <begin position="879"/>
        <end position="904"/>
    </location>
</feature>
<dbReference type="PANTHER" id="PTHR34512:SF30">
    <property type="entry name" value="OUTER MEMBRANE PROTEIN ASSEMBLY FACTOR BAMB"/>
    <property type="match status" value="1"/>
</dbReference>
<dbReference type="PANTHER" id="PTHR34512">
    <property type="entry name" value="CELL SURFACE PROTEIN"/>
    <property type="match status" value="1"/>
</dbReference>
<proteinExistence type="predicted"/>
<dbReference type="Pfam" id="PF02412">
    <property type="entry name" value="TSP_3"/>
    <property type="match status" value="6"/>
</dbReference>
<feature type="domain" description="Pyrrolo-quinoline quinone repeat" evidence="3">
    <location>
        <begin position="178"/>
        <end position="343"/>
    </location>
</feature>
<keyword evidence="5" id="KW-1185">Reference proteome</keyword>